<comment type="subcellular location">
    <subcellularLocation>
        <location evidence="1">Membrane</location>
        <topology evidence="1">Multi-pass membrane protein</topology>
    </subcellularLocation>
</comment>
<comment type="similarity">
    <text evidence="11">Belongs to the amiloride-sensitive sodium channel (TC 1.A.6) family.</text>
</comment>
<evidence type="ECO:0000313" key="13">
    <source>
        <dbReference type="EMBL" id="RNA11063.1"/>
    </source>
</evidence>
<evidence type="ECO:0000256" key="5">
    <source>
        <dbReference type="ARBA" id="ARBA00022989"/>
    </source>
</evidence>
<keyword evidence="7 11" id="KW-0406">Ion transport</keyword>
<dbReference type="PANTHER" id="PTHR11690:SF248">
    <property type="entry name" value="PICKPOCKET 17, ISOFORM A"/>
    <property type="match status" value="1"/>
</dbReference>
<name>A0A3M7QII8_BRAPC</name>
<evidence type="ECO:0000313" key="14">
    <source>
        <dbReference type="Proteomes" id="UP000276133"/>
    </source>
</evidence>
<comment type="caution">
    <text evidence="13">The sequence shown here is derived from an EMBL/GenBank/DDBJ whole genome shotgun (WGS) entry which is preliminary data.</text>
</comment>
<keyword evidence="10 11" id="KW-0407">Ion channel</keyword>
<keyword evidence="6" id="KW-0915">Sodium</keyword>
<keyword evidence="5 12" id="KW-1133">Transmembrane helix</keyword>
<keyword evidence="2 11" id="KW-0813">Transport</keyword>
<sequence>APVGFATEVKITRQLSEKLSQPYGNCLTDLTRSNPKKTSTMETMFSRLGVKQYSKEMCMNVCFQIRLEMECNCSEPVIPSYQNISKCSDTNECNDECPTECVLYKYSTKLTSETVEISTEDNKKIKPEKIKLIDDFLEKINLYDSIEALRKDVLLIQFYYDDTSITKITERPVWSPFSILSITKQNKKLAITTYFFVGISILIFFHGRAYKNAIKLTRQKKVEISQKFIDVKYSGVPDLVIYDNILPNYFNFLDIFFFT</sequence>
<proteinExistence type="inferred from homology"/>
<gene>
    <name evidence="13" type="ORF">BpHYR1_019700</name>
</gene>
<evidence type="ECO:0000256" key="10">
    <source>
        <dbReference type="ARBA" id="ARBA00023303"/>
    </source>
</evidence>
<feature type="transmembrane region" description="Helical" evidence="12">
    <location>
        <begin position="189"/>
        <end position="210"/>
    </location>
</feature>
<keyword evidence="14" id="KW-1185">Reference proteome</keyword>
<dbReference type="AlphaFoldDB" id="A0A3M7QII8"/>
<dbReference type="OrthoDB" id="6021021at2759"/>
<dbReference type="GO" id="GO:0015280">
    <property type="term" value="F:ligand-gated sodium channel activity"/>
    <property type="evidence" value="ECO:0007669"/>
    <property type="project" value="TreeGrafter"/>
</dbReference>
<evidence type="ECO:0000256" key="12">
    <source>
        <dbReference type="SAM" id="Phobius"/>
    </source>
</evidence>
<keyword evidence="9 11" id="KW-0739">Sodium transport</keyword>
<protein>
    <submittedName>
        <fullName evidence="13">Uncharacterized protein</fullName>
    </submittedName>
</protein>
<accession>A0A3M7QII8</accession>
<dbReference type="EMBL" id="REGN01006053">
    <property type="protein sequence ID" value="RNA11063.1"/>
    <property type="molecule type" value="Genomic_DNA"/>
</dbReference>
<reference evidence="13 14" key="1">
    <citation type="journal article" date="2018" name="Sci. Rep.">
        <title>Genomic signatures of local adaptation to the degree of environmental predictability in rotifers.</title>
        <authorList>
            <person name="Franch-Gras L."/>
            <person name="Hahn C."/>
            <person name="Garcia-Roger E.M."/>
            <person name="Carmona M.J."/>
            <person name="Serra M."/>
            <person name="Gomez A."/>
        </authorList>
    </citation>
    <scope>NUCLEOTIDE SEQUENCE [LARGE SCALE GENOMIC DNA]</scope>
    <source>
        <strain evidence="13">HYR1</strain>
    </source>
</reference>
<evidence type="ECO:0000256" key="1">
    <source>
        <dbReference type="ARBA" id="ARBA00004141"/>
    </source>
</evidence>
<dbReference type="InterPro" id="IPR001873">
    <property type="entry name" value="ENaC"/>
</dbReference>
<evidence type="ECO:0000256" key="11">
    <source>
        <dbReference type="RuleBase" id="RU000679"/>
    </source>
</evidence>
<evidence type="ECO:0000256" key="8">
    <source>
        <dbReference type="ARBA" id="ARBA00023136"/>
    </source>
</evidence>
<keyword evidence="8 12" id="KW-0472">Membrane</keyword>
<evidence type="ECO:0000256" key="6">
    <source>
        <dbReference type="ARBA" id="ARBA00023053"/>
    </source>
</evidence>
<evidence type="ECO:0000256" key="9">
    <source>
        <dbReference type="ARBA" id="ARBA00023201"/>
    </source>
</evidence>
<evidence type="ECO:0000256" key="7">
    <source>
        <dbReference type="ARBA" id="ARBA00023065"/>
    </source>
</evidence>
<keyword evidence="4 11" id="KW-0812">Transmembrane</keyword>
<evidence type="ECO:0000256" key="2">
    <source>
        <dbReference type="ARBA" id="ARBA00022448"/>
    </source>
</evidence>
<keyword evidence="3 11" id="KW-0894">Sodium channel</keyword>
<dbReference type="PANTHER" id="PTHR11690">
    <property type="entry name" value="AMILORIDE-SENSITIVE SODIUM CHANNEL-RELATED"/>
    <property type="match status" value="1"/>
</dbReference>
<evidence type="ECO:0000256" key="4">
    <source>
        <dbReference type="ARBA" id="ARBA00022692"/>
    </source>
</evidence>
<evidence type="ECO:0000256" key="3">
    <source>
        <dbReference type="ARBA" id="ARBA00022461"/>
    </source>
</evidence>
<dbReference type="GO" id="GO:0005886">
    <property type="term" value="C:plasma membrane"/>
    <property type="evidence" value="ECO:0007669"/>
    <property type="project" value="TreeGrafter"/>
</dbReference>
<dbReference type="Proteomes" id="UP000276133">
    <property type="component" value="Unassembled WGS sequence"/>
</dbReference>
<feature type="non-terminal residue" evidence="13">
    <location>
        <position position="1"/>
    </location>
</feature>
<dbReference type="Pfam" id="PF00858">
    <property type="entry name" value="ASC"/>
    <property type="match status" value="1"/>
</dbReference>
<organism evidence="13 14">
    <name type="scientific">Brachionus plicatilis</name>
    <name type="common">Marine rotifer</name>
    <name type="synonym">Brachionus muelleri</name>
    <dbReference type="NCBI Taxonomy" id="10195"/>
    <lineage>
        <taxon>Eukaryota</taxon>
        <taxon>Metazoa</taxon>
        <taxon>Spiralia</taxon>
        <taxon>Gnathifera</taxon>
        <taxon>Rotifera</taxon>
        <taxon>Eurotatoria</taxon>
        <taxon>Monogononta</taxon>
        <taxon>Pseudotrocha</taxon>
        <taxon>Ploima</taxon>
        <taxon>Brachionidae</taxon>
        <taxon>Brachionus</taxon>
    </lineage>
</organism>